<sequence length="49" mass="5725">MDLIYNSANTINQDEQQDEQDNDDNNEDKINDGAVDLSDFQNDHFYTKN</sequence>
<organism evidence="2 3">
    <name type="scientific">Rotaria magnacalcarata</name>
    <dbReference type="NCBI Taxonomy" id="392030"/>
    <lineage>
        <taxon>Eukaryota</taxon>
        <taxon>Metazoa</taxon>
        <taxon>Spiralia</taxon>
        <taxon>Gnathifera</taxon>
        <taxon>Rotifera</taxon>
        <taxon>Eurotatoria</taxon>
        <taxon>Bdelloidea</taxon>
        <taxon>Philodinida</taxon>
        <taxon>Philodinidae</taxon>
        <taxon>Rotaria</taxon>
    </lineage>
</organism>
<dbReference type="Proteomes" id="UP000676336">
    <property type="component" value="Unassembled WGS sequence"/>
</dbReference>
<evidence type="ECO:0000256" key="1">
    <source>
        <dbReference type="SAM" id="MobiDB-lite"/>
    </source>
</evidence>
<comment type="caution">
    <text evidence="2">The sequence shown here is derived from an EMBL/GenBank/DDBJ whole genome shotgun (WGS) entry which is preliminary data.</text>
</comment>
<name>A0A8S3AZ22_9BILA</name>
<proteinExistence type="predicted"/>
<dbReference type="EMBL" id="CAJOBI010137782">
    <property type="protein sequence ID" value="CAF4753667.1"/>
    <property type="molecule type" value="Genomic_DNA"/>
</dbReference>
<reference evidence="2" key="1">
    <citation type="submission" date="2021-02" db="EMBL/GenBank/DDBJ databases">
        <authorList>
            <person name="Nowell W R."/>
        </authorList>
    </citation>
    <scope>NUCLEOTIDE SEQUENCE</scope>
</reference>
<evidence type="ECO:0000313" key="3">
    <source>
        <dbReference type="Proteomes" id="UP000676336"/>
    </source>
</evidence>
<protein>
    <submittedName>
        <fullName evidence="2">Uncharacterized protein</fullName>
    </submittedName>
</protein>
<accession>A0A8S3AZ22</accession>
<evidence type="ECO:0000313" key="2">
    <source>
        <dbReference type="EMBL" id="CAF4753667.1"/>
    </source>
</evidence>
<dbReference type="AlphaFoldDB" id="A0A8S3AZ22"/>
<feature type="region of interest" description="Disordered" evidence="1">
    <location>
        <begin position="1"/>
        <end position="49"/>
    </location>
</feature>
<feature type="compositionally biased region" description="Acidic residues" evidence="1">
    <location>
        <begin position="15"/>
        <end position="26"/>
    </location>
</feature>
<gene>
    <name evidence="2" type="ORF">SMN809_LOCUS45240</name>
</gene>
<feature type="compositionally biased region" description="Polar residues" evidence="1">
    <location>
        <begin position="1"/>
        <end position="11"/>
    </location>
</feature>
<feature type="non-terminal residue" evidence="2">
    <location>
        <position position="49"/>
    </location>
</feature>